<proteinExistence type="predicted"/>
<dbReference type="AlphaFoldDB" id="A0A1A9VSB9"/>
<dbReference type="InterPro" id="IPR006170">
    <property type="entry name" value="PBP/GOBP"/>
</dbReference>
<name>A0A1A9VSB9_GLOAU</name>
<feature type="signal peptide" evidence="1">
    <location>
        <begin position="1"/>
        <end position="21"/>
    </location>
</feature>
<accession>A0A1A9VSB9</accession>
<dbReference type="Proteomes" id="UP000078200">
    <property type="component" value="Unassembled WGS sequence"/>
</dbReference>
<protein>
    <submittedName>
        <fullName evidence="2">Uncharacterized protein</fullName>
    </submittedName>
</protein>
<keyword evidence="3" id="KW-1185">Reference proteome</keyword>
<evidence type="ECO:0000256" key="1">
    <source>
        <dbReference type="SAM" id="SignalP"/>
    </source>
</evidence>
<dbReference type="VEuPathDB" id="VectorBase:GAUT045925"/>
<dbReference type="EnsemblMetazoa" id="GAUT045925-RA">
    <property type="protein sequence ID" value="GAUT045925-PA"/>
    <property type="gene ID" value="GAUT045925"/>
</dbReference>
<dbReference type="GO" id="GO:0005549">
    <property type="term" value="F:odorant binding"/>
    <property type="evidence" value="ECO:0007669"/>
    <property type="project" value="InterPro"/>
</dbReference>
<keyword evidence="1" id="KW-0732">Signal</keyword>
<sequence length="184" mass="20905">MRFHIIVKLMSWMCFMRAIESKNVIDLLEGKIYAPAQYQLKPADNFASSPVNKRQMPTSDIPKNMQQFQDTLNEAKFKCAKAMRLDSNKLLMYEDQPSLREKCLMACILKRMKLMDSDYKLSVPTISHIAGMISDENPLLISIAATTASNCNNAIKAREPCEAANQINKCIANELKAHKLNLIY</sequence>
<dbReference type="CDD" id="cd23992">
    <property type="entry name" value="PBP_GOBP"/>
    <property type="match status" value="1"/>
</dbReference>
<dbReference type="Gene3D" id="1.10.238.20">
    <property type="entry name" value="Pheromone/general odorant binding protein domain"/>
    <property type="match status" value="1"/>
</dbReference>
<dbReference type="SUPFAM" id="SSF47565">
    <property type="entry name" value="Insect pheromone/odorant-binding proteins"/>
    <property type="match status" value="1"/>
</dbReference>
<dbReference type="InterPro" id="IPR036728">
    <property type="entry name" value="PBP_GOBP_sf"/>
</dbReference>
<reference evidence="2" key="1">
    <citation type="submission" date="2020-05" db="UniProtKB">
        <authorList>
            <consortium name="EnsemblMetazoa"/>
        </authorList>
    </citation>
    <scope>IDENTIFICATION</scope>
    <source>
        <strain evidence="2">TTRI</strain>
    </source>
</reference>
<feature type="chain" id="PRO_5017687533" evidence="1">
    <location>
        <begin position="22"/>
        <end position="184"/>
    </location>
</feature>
<evidence type="ECO:0000313" key="3">
    <source>
        <dbReference type="Proteomes" id="UP000078200"/>
    </source>
</evidence>
<organism evidence="2 3">
    <name type="scientific">Glossina austeni</name>
    <name type="common">Savannah tsetse fly</name>
    <dbReference type="NCBI Taxonomy" id="7395"/>
    <lineage>
        <taxon>Eukaryota</taxon>
        <taxon>Metazoa</taxon>
        <taxon>Ecdysozoa</taxon>
        <taxon>Arthropoda</taxon>
        <taxon>Hexapoda</taxon>
        <taxon>Insecta</taxon>
        <taxon>Pterygota</taxon>
        <taxon>Neoptera</taxon>
        <taxon>Endopterygota</taxon>
        <taxon>Diptera</taxon>
        <taxon>Brachycera</taxon>
        <taxon>Muscomorpha</taxon>
        <taxon>Hippoboscoidea</taxon>
        <taxon>Glossinidae</taxon>
        <taxon>Glossina</taxon>
    </lineage>
</organism>
<dbReference type="STRING" id="7395.A0A1A9VSB9"/>
<evidence type="ECO:0000313" key="2">
    <source>
        <dbReference type="EnsemblMetazoa" id="GAUT045925-PA"/>
    </source>
</evidence>
<dbReference type="Pfam" id="PF01395">
    <property type="entry name" value="PBP_GOBP"/>
    <property type="match status" value="1"/>
</dbReference>